<evidence type="ECO:0000256" key="1">
    <source>
        <dbReference type="ARBA" id="ARBA00004123"/>
    </source>
</evidence>
<dbReference type="Gene3D" id="3.90.228.10">
    <property type="match status" value="1"/>
</dbReference>
<dbReference type="InterPro" id="IPR004170">
    <property type="entry name" value="WWE_dom"/>
</dbReference>
<dbReference type="Pfam" id="PF23466">
    <property type="entry name" value="WWE_4"/>
    <property type="match status" value="1"/>
</dbReference>
<feature type="domain" description="WWE" evidence="6">
    <location>
        <begin position="281"/>
        <end position="365"/>
    </location>
</feature>
<evidence type="ECO:0000313" key="9">
    <source>
        <dbReference type="Proteomes" id="UP001445076"/>
    </source>
</evidence>
<dbReference type="Proteomes" id="UP001445076">
    <property type="component" value="Unassembled WGS sequence"/>
</dbReference>
<dbReference type="GO" id="GO:0005634">
    <property type="term" value="C:nucleus"/>
    <property type="evidence" value="ECO:0007669"/>
    <property type="project" value="UniProtKB-SubCell"/>
</dbReference>
<dbReference type="Pfam" id="PF00644">
    <property type="entry name" value="PARP"/>
    <property type="match status" value="1"/>
</dbReference>
<comment type="similarity">
    <text evidence="3">Belongs to the ARTD/PARP family.</text>
</comment>
<sequence length="625" mass="72358">MSLGQVDKAFLRPRKLVEVLAYKPHMSTTLLNLMQKHQLQPSAVRRVVFTYPRVFYLEEEVVKLRPRLTMCPSYSVAGECDLADECETLHYLKDVCTSDSCFRSHDWEQQPNSRILYNHFLEELNNEVLCKMVQLVIQDSDEEERELNIDGRLNASLWTMNSNGDVLVPEICYFSVEGLCKQENVGCSRLHATRHYQWQVREKDGRWQNLQDAQVMALERSYCDPAQESVPMPPPNPTTYRPPPGYLLQIMGRDTWTAHFDTMTITNTSGEILWLRRLCTEEKEDTDVKARNFVWYFLTEENEWVPYGTPHNDLVSSITWEEIEKSFKEGSKIIYFSTENHKYSIEFATMTQTNDENGSQKEIRRRPQPHLDEDEESTRASSPDYGEDETPESPIPSSLEGEDEETPAPSSPTSTSPSFQGSEIDPSLPVIWEDMECVENLRLVPLNPYTNEYREVMALLEPGLSKRRVLGIKRIQNRQLWRKFQKRLEEMPDIYNGPEPTIRQLFHGTTKDVLPKIFRKNLDRTLQGTSYGKKTRYGHGTYFFSDVDRAFRYSVPDSRYDKSYLLVAQVAVADITKGDGTMESPPTDPETGVTSDTTVNDVETPTVYVKYDKKEYYPQYIVTVT</sequence>
<gene>
    <name evidence="8" type="ORF">OTU49_002251</name>
</gene>
<keyword evidence="4" id="KW-0520">NAD</keyword>
<comment type="caution">
    <text evidence="8">The sequence shown here is derived from an EMBL/GenBank/DDBJ whole genome shotgun (WGS) entry which is preliminary data.</text>
</comment>
<dbReference type="InterPro" id="IPR051712">
    <property type="entry name" value="ARTD-AVP"/>
</dbReference>
<accession>A0AAW0YNL8</accession>
<dbReference type="SUPFAM" id="SSF117839">
    <property type="entry name" value="WWE domain"/>
    <property type="match status" value="1"/>
</dbReference>
<dbReference type="AlphaFoldDB" id="A0AAW0YNL8"/>
<dbReference type="Pfam" id="PF02825">
    <property type="entry name" value="WWE"/>
    <property type="match status" value="1"/>
</dbReference>
<feature type="domain" description="PARP catalytic" evidence="7">
    <location>
        <begin position="428"/>
        <end position="625"/>
    </location>
</feature>
<evidence type="ECO:0000259" key="7">
    <source>
        <dbReference type="PROSITE" id="PS51059"/>
    </source>
</evidence>
<organism evidence="8 9">
    <name type="scientific">Cherax quadricarinatus</name>
    <name type="common">Australian red claw crayfish</name>
    <dbReference type="NCBI Taxonomy" id="27406"/>
    <lineage>
        <taxon>Eukaryota</taxon>
        <taxon>Metazoa</taxon>
        <taxon>Ecdysozoa</taxon>
        <taxon>Arthropoda</taxon>
        <taxon>Crustacea</taxon>
        <taxon>Multicrustacea</taxon>
        <taxon>Malacostraca</taxon>
        <taxon>Eumalacostraca</taxon>
        <taxon>Eucarida</taxon>
        <taxon>Decapoda</taxon>
        <taxon>Pleocyemata</taxon>
        <taxon>Astacidea</taxon>
        <taxon>Parastacoidea</taxon>
        <taxon>Parastacidae</taxon>
        <taxon>Cherax</taxon>
    </lineage>
</organism>
<feature type="region of interest" description="Disordered" evidence="5">
    <location>
        <begin position="578"/>
        <end position="598"/>
    </location>
</feature>
<dbReference type="PROSITE" id="PS51059">
    <property type="entry name" value="PARP_CATALYTIC"/>
    <property type="match status" value="1"/>
</dbReference>
<dbReference type="PROSITE" id="PS50918">
    <property type="entry name" value="WWE"/>
    <property type="match status" value="1"/>
</dbReference>
<dbReference type="PANTHER" id="PTHR45740">
    <property type="entry name" value="POLY [ADP-RIBOSE] POLYMERASE"/>
    <property type="match status" value="1"/>
</dbReference>
<keyword evidence="9" id="KW-1185">Reference proteome</keyword>
<feature type="region of interest" description="Disordered" evidence="5">
    <location>
        <begin position="351"/>
        <end position="425"/>
    </location>
</feature>
<evidence type="ECO:0000256" key="4">
    <source>
        <dbReference type="RuleBase" id="RU362114"/>
    </source>
</evidence>
<dbReference type="PANTHER" id="PTHR45740:SF2">
    <property type="entry name" value="POLY [ADP-RIBOSE] POLYMERASE"/>
    <property type="match status" value="1"/>
</dbReference>
<keyword evidence="4" id="KW-0808">Transferase</keyword>
<name>A0AAW0YNL8_CHEQU</name>
<evidence type="ECO:0000313" key="8">
    <source>
        <dbReference type="EMBL" id="KAK8753051.1"/>
    </source>
</evidence>
<feature type="compositionally biased region" description="Low complexity" evidence="5">
    <location>
        <begin position="407"/>
        <end position="418"/>
    </location>
</feature>
<dbReference type="EC" id="2.4.2.-" evidence="4"/>
<dbReference type="GO" id="GO:0003950">
    <property type="term" value="F:NAD+ poly-ADP-ribosyltransferase activity"/>
    <property type="evidence" value="ECO:0007669"/>
    <property type="project" value="UniProtKB-UniRule"/>
</dbReference>
<evidence type="ECO:0000259" key="6">
    <source>
        <dbReference type="PROSITE" id="PS50918"/>
    </source>
</evidence>
<proteinExistence type="inferred from homology"/>
<dbReference type="Gene3D" id="3.30.720.50">
    <property type="match status" value="1"/>
</dbReference>
<evidence type="ECO:0000256" key="2">
    <source>
        <dbReference type="ARBA" id="ARBA00023242"/>
    </source>
</evidence>
<dbReference type="EMBL" id="JARKIK010000003">
    <property type="protein sequence ID" value="KAK8753051.1"/>
    <property type="molecule type" value="Genomic_DNA"/>
</dbReference>
<dbReference type="InterPro" id="IPR037197">
    <property type="entry name" value="WWE_dom_sf"/>
</dbReference>
<dbReference type="InterPro" id="IPR012317">
    <property type="entry name" value="Poly(ADP-ribose)pol_cat_dom"/>
</dbReference>
<comment type="subcellular location">
    <subcellularLocation>
        <location evidence="1">Nucleus</location>
    </subcellularLocation>
</comment>
<keyword evidence="2" id="KW-0539">Nucleus</keyword>
<protein>
    <recommendedName>
        <fullName evidence="4">Poly [ADP-ribose] polymerase</fullName>
        <shortName evidence="4">PARP</shortName>
        <ecNumber evidence="4">2.4.2.-</ecNumber>
    </recommendedName>
</protein>
<dbReference type="SUPFAM" id="SSF56399">
    <property type="entry name" value="ADP-ribosylation"/>
    <property type="match status" value="1"/>
</dbReference>
<evidence type="ECO:0000256" key="3">
    <source>
        <dbReference type="ARBA" id="ARBA00024347"/>
    </source>
</evidence>
<reference evidence="8 9" key="1">
    <citation type="journal article" date="2024" name="BMC Genomics">
        <title>Genome assembly of redclaw crayfish (Cherax quadricarinatus) provides insights into its immune adaptation and hypoxia tolerance.</title>
        <authorList>
            <person name="Liu Z."/>
            <person name="Zheng J."/>
            <person name="Li H."/>
            <person name="Fang K."/>
            <person name="Wang S."/>
            <person name="He J."/>
            <person name="Zhou D."/>
            <person name="Weng S."/>
            <person name="Chi M."/>
            <person name="Gu Z."/>
            <person name="He J."/>
            <person name="Li F."/>
            <person name="Wang M."/>
        </authorList>
    </citation>
    <scope>NUCLEOTIDE SEQUENCE [LARGE SCALE GENOMIC DNA]</scope>
    <source>
        <strain evidence="8">ZL_2023a</strain>
    </source>
</reference>
<evidence type="ECO:0000256" key="5">
    <source>
        <dbReference type="SAM" id="MobiDB-lite"/>
    </source>
</evidence>
<keyword evidence="4" id="KW-0328">Glycosyltransferase</keyword>
<dbReference type="GO" id="GO:1990404">
    <property type="term" value="F:NAD+-protein mono-ADP-ribosyltransferase activity"/>
    <property type="evidence" value="ECO:0007669"/>
    <property type="project" value="TreeGrafter"/>
</dbReference>